<dbReference type="HOGENOM" id="CLU_147249_3_1_0"/>
<name>E8T484_THEA1</name>
<evidence type="ECO:0000256" key="4">
    <source>
        <dbReference type="HAMAP-Rule" id="MF_00724"/>
    </source>
</evidence>
<organism evidence="6 7">
    <name type="scientific">Thermovibrio ammonificans (strain DSM 15698 / JCM 12110 / HB-1)</name>
    <dbReference type="NCBI Taxonomy" id="648996"/>
    <lineage>
        <taxon>Bacteria</taxon>
        <taxon>Pseudomonadati</taxon>
        <taxon>Aquificota</taxon>
        <taxon>Aquificia</taxon>
        <taxon>Desulfurobacteriales</taxon>
        <taxon>Desulfurobacteriaceae</taxon>
        <taxon>Thermovibrio</taxon>
    </lineage>
</organism>
<evidence type="ECO:0000313" key="7">
    <source>
        <dbReference type="Proteomes" id="UP000006362"/>
    </source>
</evidence>
<dbReference type="GO" id="GO:0071973">
    <property type="term" value="P:bacterial-type flagellum-dependent cell motility"/>
    <property type="evidence" value="ECO:0007669"/>
    <property type="project" value="InterPro"/>
</dbReference>
<dbReference type="GO" id="GO:0005198">
    <property type="term" value="F:structural molecule activity"/>
    <property type="evidence" value="ECO:0007669"/>
    <property type="project" value="UniProtKB-UniRule"/>
</dbReference>
<dbReference type="Pfam" id="PF02049">
    <property type="entry name" value="FliE"/>
    <property type="match status" value="1"/>
</dbReference>
<dbReference type="PANTHER" id="PTHR34653">
    <property type="match status" value="1"/>
</dbReference>
<reference evidence="6" key="1">
    <citation type="submission" date="2011-01" db="EMBL/GenBank/DDBJ databases">
        <title>Complete sequence of chromosome of Thermovibrio ammonificans HB-1.</title>
        <authorList>
            <consortium name="US DOE Joint Genome Institute"/>
            <person name="Lucas S."/>
            <person name="Copeland A."/>
            <person name="Lapidus A."/>
            <person name="Cheng J.-F."/>
            <person name="Goodwin L."/>
            <person name="Pitluck S."/>
            <person name="Davenport K."/>
            <person name="Detter J.C."/>
            <person name="Han C."/>
            <person name="Tapia R."/>
            <person name="Land M."/>
            <person name="Hauser L."/>
            <person name="Kyrpides N."/>
            <person name="Ivanova N."/>
            <person name="Ovchinnikova G."/>
            <person name="Vetriani C."/>
            <person name="Woyke T."/>
        </authorList>
    </citation>
    <scope>NUCLEOTIDE SEQUENCE [LARGE SCALE GENOMIC DNA]</scope>
    <source>
        <strain evidence="6">HB-1</strain>
    </source>
</reference>
<keyword evidence="3 4" id="KW-0975">Bacterial flagellum</keyword>
<evidence type="ECO:0000256" key="5">
    <source>
        <dbReference type="NCBIfam" id="TIGR00205"/>
    </source>
</evidence>
<dbReference type="GO" id="GO:0009425">
    <property type="term" value="C:bacterial-type flagellum basal body"/>
    <property type="evidence" value="ECO:0007669"/>
    <property type="project" value="UniProtKB-SubCell"/>
</dbReference>
<dbReference type="KEGG" id="tam:Theam_1451"/>
<protein>
    <recommendedName>
        <fullName evidence="4 5">Flagellar hook-basal body complex protein FliE</fullName>
    </recommendedName>
</protein>
<dbReference type="AlphaFoldDB" id="E8T484"/>
<accession>E8T484</accession>
<dbReference type="NCBIfam" id="TIGR00205">
    <property type="entry name" value="fliE"/>
    <property type="match status" value="1"/>
</dbReference>
<evidence type="ECO:0000256" key="3">
    <source>
        <dbReference type="ARBA" id="ARBA00023143"/>
    </source>
</evidence>
<proteinExistence type="inferred from homology"/>
<dbReference type="OrthoDB" id="9812413at2"/>
<comment type="similarity">
    <text evidence="2 4">Belongs to the FliE family.</text>
</comment>
<evidence type="ECO:0000256" key="2">
    <source>
        <dbReference type="ARBA" id="ARBA00009272"/>
    </source>
</evidence>
<dbReference type="InterPro" id="IPR001624">
    <property type="entry name" value="FliE"/>
</dbReference>
<dbReference type="PRINTS" id="PR01006">
    <property type="entry name" value="FLGHOOKFLIE"/>
</dbReference>
<evidence type="ECO:0000313" key="6">
    <source>
        <dbReference type="EMBL" id="ADU97413.1"/>
    </source>
</evidence>
<dbReference type="EMBL" id="CP002444">
    <property type="protein sequence ID" value="ADU97413.1"/>
    <property type="molecule type" value="Genomic_DNA"/>
</dbReference>
<dbReference type="eggNOG" id="COG1677">
    <property type="taxonomic scope" value="Bacteria"/>
</dbReference>
<keyword evidence="6" id="KW-0969">Cilium</keyword>
<keyword evidence="6" id="KW-0966">Cell projection</keyword>
<keyword evidence="7" id="KW-1185">Reference proteome</keyword>
<dbReference type="PANTHER" id="PTHR34653:SF1">
    <property type="entry name" value="FLAGELLAR HOOK-BASAL BODY COMPLEX PROTEIN FLIE"/>
    <property type="match status" value="1"/>
</dbReference>
<sequence>MKVEFNSSFNLLPLSREKKQESSGFEELLTNFIASVNADQLKAREVEKALSRGEVKNLEEAVLTIEKADLSLRLLVELRNKALESYQEIMRMQV</sequence>
<dbReference type="RefSeq" id="WP_013538199.1">
    <property type="nucleotide sequence ID" value="NC_014926.1"/>
</dbReference>
<evidence type="ECO:0000256" key="1">
    <source>
        <dbReference type="ARBA" id="ARBA00004117"/>
    </source>
</evidence>
<dbReference type="HAMAP" id="MF_00724">
    <property type="entry name" value="FliE"/>
    <property type="match status" value="1"/>
</dbReference>
<comment type="subcellular location">
    <subcellularLocation>
        <location evidence="1 4">Bacterial flagellum basal body</location>
    </subcellularLocation>
</comment>
<dbReference type="Proteomes" id="UP000006362">
    <property type="component" value="Chromosome"/>
</dbReference>
<dbReference type="GO" id="GO:0003774">
    <property type="term" value="F:cytoskeletal motor activity"/>
    <property type="evidence" value="ECO:0007669"/>
    <property type="project" value="InterPro"/>
</dbReference>
<dbReference type="STRING" id="648996.Theam_1451"/>
<keyword evidence="6" id="KW-0282">Flagellum</keyword>
<gene>
    <name evidence="4" type="primary">fliE</name>
    <name evidence="6" type="ordered locus">Theam_1451</name>
</gene>